<dbReference type="KEGG" id="hch:HCH_01953"/>
<sequence length="257" mass="27727">MLTYKVSGQSHVGCVRRANEDYIGWRVSTDGRRALAVLADGMGGHAGGAEASRIAVEAFIECAIDLMWRNVELSEYLIRERLLDAAEAANEAVCVERKLNEALSGMGTTLVAAFSYDGEACVVHAGDSRCYLVSQSGELRQLTRDDSVVQQMLDDGSITEQDAPHVPYRNMLTKALGCQEDLLFSCINVSLKEGERLLLCSDGLFNMLPHGVIGELASGVRPQEERVDSLIAATLNKGAEDNVSVLMVEVSGMAVDA</sequence>
<dbReference type="EMBL" id="CP000155">
    <property type="protein sequence ID" value="ABC28786.1"/>
    <property type="molecule type" value="Genomic_DNA"/>
</dbReference>
<dbReference type="SUPFAM" id="SSF81606">
    <property type="entry name" value="PP2C-like"/>
    <property type="match status" value="1"/>
</dbReference>
<dbReference type="SMART" id="SM00331">
    <property type="entry name" value="PP2C_SIG"/>
    <property type="match status" value="1"/>
</dbReference>
<keyword evidence="3" id="KW-1185">Reference proteome</keyword>
<accession>Q2SKN8</accession>
<dbReference type="OrthoDB" id="9801841at2"/>
<protein>
    <submittedName>
        <fullName evidence="2">Serine/threonine protein phosphatase</fullName>
    </submittedName>
</protein>
<dbReference type="InterPro" id="IPR036457">
    <property type="entry name" value="PPM-type-like_dom_sf"/>
</dbReference>
<dbReference type="Proteomes" id="UP000000238">
    <property type="component" value="Chromosome"/>
</dbReference>
<dbReference type="STRING" id="349521.HCH_01953"/>
<reference evidence="2 3" key="1">
    <citation type="journal article" date="2005" name="Nucleic Acids Res.">
        <title>Genomic blueprint of Hahella chejuensis, a marine microbe producing an algicidal agent.</title>
        <authorList>
            <person name="Jeong H."/>
            <person name="Yim J.H."/>
            <person name="Lee C."/>
            <person name="Choi S.-H."/>
            <person name="Park Y.K."/>
            <person name="Yoon S.H."/>
            <person name="Hur C.-G."/>
            <person name="Kang H.-Y."/>
            <person name="Kim D."/>
            <person name="Lee H.H."/>
            <person name="Park K.H."/>
            <person name="Park S.-H."/>
            <person name="Park H.-S."/>
            <person name="Lee H.K."/>
            <person name="Oh T.K."/>
            <person name="Kim J.F."/>
        </authorList>
    </citation>
    <scope>NUCLEOTIDE SEQUENCE [LARGE SCALE GENOMIC DNA]</scope>
    <source>
        <strain evidence="2 3">KCTC 2396</strain>
    </source>
</reference>
<evidence type="ECO:0000313" key="3">
    <source>
        <dbReference type="Proteomes" id="UP000000238"/>
    </source>
</evidence>
<dbReference type="RefSeq" id="WP_011395857.1">
    <property type="nucleotide sequence ID" value="NC_007645.1"/>
</dbReference>
<feature type="domain" description="PPM-type phosphatase" evidence="1">
    <location>
        <begin position="6"/>
        <end position="250"/>
    </location>
</feature>
<gene>
    <name evidence="2" type="ordered locus">HCH_01953</name>
</gene>
<dbReference type="AlphaFoldDB" id="Q2SKN8"/>
<dbReference type="eggNOG" id="COG0631">
    <property type="taxonomic scope" value="Bacteria"/>
</dbReference>
<organism evidence="2 3">
    <name type="scientific">Hahella chejuensis (strain KCTC 2396)</name>
    <dbReference type="NCBI Taxonomy" id="349521"/>
    <lineage>
        <taxon>Bacteria</taxon>
        <taxon>Pseudomonadati</taxon>
        <taxon>Pseudomonadota</taxon>
        <taxon>Gammaproteobacteria</taxon>
        <taxon>Oceanospirillales</taxon>
        <taxon>Hahellaceae</taxon>
        <taxon>Hahella</taxon>
    </lineage>
</organism>
<dbReference type="HOGENOM" id="CLU_034545_4_1_6"/>
<dbReference type="InterPro" id="IPR001932">
    <property type="entry name" value="PPM-type_phosphatase-like_dom"/>
</dbReference>
<dbReference type="SMART" id="SM00332">
    <property type="entry name" value="PP2Cc"/>
    <property type="match status" value="1"/>
</dbReference>
<dbReference type="Gene3D" id="3.60.40.10">
    <property type="entry name" value="PPM-type phosphatase domain"/>
    <property type="match status" value="1"/>
</dbReference>
<proteinExistence type="predicted"/>
<evidence type="ECO:0000259" key="1">
    <source>
        <dbReference type="PROSITE" id="PS51746"/>
    </source>
</evidence>
<dbReference type="CDD" id="cd00143">
    <property type="entry name" value="PP2Cc"/>
    <property type="match status" value="1"/>
</dbReference>
<dbReference type="Pfam" id="PF13672">
    <property type="entry name" value="PP2C_2"/>
    <property type="match status" value="1"/>
</dbReference>
<evidence type="ECO:0000313" key="2">
    <source>
        <dbReference type="EMBL" id="ABC28786.1"/>
    </source>
</evidence>
<name>Q2SKN8_HAHCH</name>
<dbReference type="PROSITE" id="PS51746">
    <property type="entry name" value="PPM_2"/>
    <property type="match status" value="1"/>
</dbReference>